<proteinExistence type="predicted"/>
<name>A0A4S3TKA3_9EURY</name>
<feature type="region of interest" description="Disordered" evidence="4">
    <location>
        <begin position="1"/>
        <end position="27"/>
    </location>
</feature>
<dbReference type="Proteomes" id="UP000318864">
    <property type="component" value="Unassembled WGS sequence"/>
</dbReference>
<comment type="caution">
    <text evidence="6">The sequence shown here is derived from an EMBL/GenBank/DDBJ whole genome shotgun (WGS) entry which is preliminary data.</text>
</comment>
<dbReference type="InterPro" id="IPR050090">
    <property type="entry name" value="Tyrosine_recombinase_XerCD"/>
</dbReference>
<dbReference type="EMBL" id="RBZW01000047">
    <property type="protein sequence ID" value="THE63990.1"/>
    <property type="molecule type" value="Genomic_DNA"/>
</dbReference>
<keyword evidence="7" id="KW-1185">Reference proteome</keyword>
<dbReference type="PANTHER" id="PTHR30349">
    <property type="entry name" value="PHAGE INTEGRASE-RELATED"/>
    <property type="match status" value="1"/>
</dbReference>
<dbReference type="Gene3D" id="1.10.443.10">
    <property type="entry name" value="Intergrase catalytic core"/>
    <property type="match status" value="1"/>
</dbReference>
<dbReference type="SUPFAM" id="SSF56349">
    <property type="entry name" value="DNA breaking-rejoining enzymes"/>
    <property type="match status" value="1"/>
</dbReference>
<dbReference type="InterPro" id="IPR011010">
    <property type="entry name" value="DNA_brk_join_enz"/>
</dbReference>
<dbReference type="InterPro" id="IPR013762">
    <property type="entry name" value="Integrase-like_cat_sf"/>
</dbReference>
<evidence type="ECO:0000256" key="1">
    <source>
        <dbReference type="ARBA" id="ARBA00022908"/>
    </source>
</evidence>
<keyword evidence="3" id="KW-0233">DNA recombination</keyword>
<dbReference type="AlphaFoldDB" id="A0A4S3TKA3"/>
<dbReference type="PANTHER" id="PTHR30349:SF41">
    <property type="entry name" value="INTEGRASE_RECOMBINASE PROTEIN MJ0367-RELATED"/>
    <property type="match status" value="1"/>
</dbReference>
<evidence type="ECO:0000259" key="5">
    <source>
        <dbReference type="PROSITE" id="PS51898"/>
    </source>
</evidence>
<accession>A0A4S3TKA3</accession>
<gene>
    <name evidence="6" type="ORF">D8Y22_15275</name>
</gene>
<dbReference type="GO" id="GO:0003677">
    <property type="term" value="F:DNA binding"/>
    <property type="evidence" value="ECO:0007669"/>
    <property type="project" value="UniProtKB-KW"/>
</dbReference>
<keyword evidence="2" id="KW-0238">DNA-binding</keyword>
<dbReference type="PROSITE" id="PS51898">
    <property type="entry name" value="TYR_RECOMBINASE"/>
    <property type="match status" value="1"/>
</dbReference>
<keyword evidence="1" id="KW-0229">DNA integration</keyword>
<evidence type="ECO:0000313" key="6">
    <source>
        <dbReference type="EMBL" id="THE63990.1"/>
    </source>
</evidence>
<dbReference type="InterPro" id="IPR002104">
    <property type="entry name" value="Integrase_catalytic"/>
</dbReference>
<evidence type="ECO:0000313" key="7">
    <source>
        <dbReference type="Proteomes" id="UP000318864"/>
    </source>
</evidence>
<sequence length="481" mass="55272">MTGTPEEKYESKKGRLWGRDDTFEKDGLVQTGEVTEPEAEAIQELCDAFDPEKLERQEHIEKKKDFEVDKQNDKSYSTLWGWMYRLSRISRDLKNADFTADTLLEVTPKELNDLMERGYYNGEVPNCSGMTKSTVRTYQFALRIFYRYHSDLEIDPQSIGLFSEQNDSAVDPDDMLTQDEIEAMKNAAEHPRDFMIFMLALYTGMRDTALRTLRVKDVKHLNDEHENGKYRFNPNVDHGLKGADDRNGWRPLLLAEGAVRQWLNSYHPGRHRDDFEDCYVVTAKPNYGYVDPTDSVSNSTIRRTLRKIAEKAEVDKPINPHAMRHNFVTICKRDYDLDNDTIKWLIGHTKDSRVMETTYSHLSDKDFSDNAEEAFDLKEEEERSTLTPKRCTCGTKVEPGAKACSNCGMIFAPDAQAAQREAKESVKEGYKHTDPDDDETMEELEAIDEALDDPEVMSKLVENDDVMDKIAGKVAEKMADE</sequence>
<evidence type="ECO:0000256" key="3">
    <source>
        <dbReference type="ARBA" id="ARBA00023172"/>
    </source>
</evidence>
<protein>
    <submittedName>
        <fullName evidence="6">Integrase</fullName>
    </submittedName>
</protein>
<feature type="domain" description="Tyr recombinase" evidence="5">
    <location>
        <begin position="171"/>
        <end position="373"/>
    </location>
</feature>
<dbReference type="GO" id="GO:0006310">
    <property type="term" value="P:DNA recombination"/>
    <property type="evidence" value="ECO:0007669"/>
    <property type="project" value="UniProtKB-KW"/>
</dbReference>
<dbReference type="GO" id="GO:0015074">
    <property type="term" value="P:DNA integration"/>
    <property type="evidence" value="ECO:0007669"/>
    <property type="project" value="UniProtKB-KW"/>
</dbReference>
<organism evidence="6 7">
    <name type="scientific">Salinadaptatus halalkaliphilus</name>
    <dbReference type="NCBI Taxonomy" id="2419781"/>
    <lineage>
        <taxon>Archaea</taxon>
        <taxon>Methanobacteriati</taxon>
        <taxon>Methanobacteriota</taxon>
        <taxon>Stenosarchaea group</taxon>
        <taxon>Halobacteria</taxon>
        <taxon>Halobacteriales</taxon>
        <taxon>Natrialbaceae</taxon>
        <taxon>Salinadaptatus</taxon>
    </lineage>
</organism>
<evidence type="ECO:0000256" key="4">
    <source>
        <dbReference type="SAM" id="MobiDB-lite"/>
    </source>
</evidence>
<reference evidence="6 7" key="1">
    <citation type="submission" date="2018-10" db="EMBL/GenBank/DDBJ databases">
        <title>Natronolimnobius sp. XQ-INN 246 isolated from Inner Mongolia Autonomous Region of China.</title>
        <authorList>
            <person name="Xue Q."/>
        </authorList>
    </citation>
    <scope>NUCLEOTIDE SEQUENCE [LARGE SCALE GENOMIC DNA]</scope>
    <source>
        <strain evidence="6 7">XQ-INN 246</strain>
    </source>
</reference>
<evidence type="ECO:0000256" key="2">
    <source>
        <dbReference type="ARBA" id="ARBA00023125"/>
    </source>
</evidence>
<dbReference type="Pfam" id="PF00589">
    <property type="entry name" value="Phage_integrase"/>
    <property type="match status" value="1"/>
</dbReference>